<comment type="caution">
    <text evidence="2">The sequence shown here is derived from an EMBL/GenBank/DDBJ whole genome shotgun (WGS) entry which is preliminary data.</text>
</comment>
<evidence type="ECO:0000313" key="2">
    <source>
        <dbReference type="EMBL" id="RXD55975.1"/>
    </source>
</evidence>
<gene>
    <name evidence="2" type="ORF">DB769_04485</name>
</gene>
<reference evidence="2 3" key="1">
    <citation type="submission" date="2018-02" db="EMBL/GenBank/DDBJ databases">
        <title>Characterization of Xanthomonas diversity in transplant houses and field plants.</title>
        <authorList>
            <person name="Abrahamian P."/>
            <person name="Timilsina S."/>
            <person name="Minsavage G.V."/>
            <person name="Goss E.M."/>
            <person name="Jones J.B."/>
            <person name="Vallad G.E."/>
        </authorList>
    </citation>
    <scope>NUCLEOTIDE SEQUENCE [LARGE SCALE GENOMIC DNA]</scope>
    <source>
        <strain evidence="2 3">GEV2132</strain>
    </source>
</reference>
<feature type="region of interest" description="Disordered" evidence="1">
    <location>
        <begin position="89"/>
        <end position="108"/>
    </location>
</feature>
<protein>
    <submittedName>
        <fullName evidence="2">Uncharacterized protein</fullName>
    </submittedName>
</protein>
<organism evidence="2 3">
    <name type="scientific">Xanthomonas perforans</name>
    <dbReference type="NCBI Taxonomy" id="442694"/>
    <lineage>
        <taxon>Bacteria</taxon>
        <taxon>Pseudomonadati</taxon>
        <taxon>Pseudomonadota</taxon>
        <taxon>Gammaproteobacteria</taxon>
        <taxon>Lysobacterales</taxon>
        <taxon>Lysobacteraceae</taxon>
        <taxon>Xanthomonas</taxon>
    </lineage>
</organism>
<evidence type="ECO:0000256" key="1">
    <source>
        <dbReference type="SAM" id="MobiDB-lite"/>
    </source>
</evidence>
<dbReference type="AlphaFoldDB" id="A0AAQ1BX96"/>
<accession>A0AAQ1BX96</accession>
<dbReference type="EMBL" id="PUUL01000025">
    <property type="protein sequence ID" value="RXD55975.1"/>
    <property type="molecule type" value="Genomic_DNA"/>
</dbReference>
<proteinExistence type="predicted"/>
<dbReference type="Proteomes" id="UP000289372">
    <property type="component" value="Unassembled WGS sequence"/>
</dbReference>
<sequence length="108" mass="10284">MKAAGASAAIAGARGAATTGAIRATVLSGVTGATVAMPPTGKTSAMDASCVVADAAEPANTGAAGELRTPATAGTAEACAMAALPATAARANSNAERRHSTGEVVWIM</sequence>
<name>A0AAQ1BX96_XANPE</name>
<evidence type="ECO:0000313" key="3">
    <source>
        <dbReference type="Proteomes" id="UP000289372"/>
    </source>
</evidence>